<evidence type="ECO:0000256" key="5">
    <source>
        <dbReference type="ARBA" id="ARBA00023125"/>
    </source>
</evidence>
<dbReference type="EMBL" id="JAUCMX010000021">
    <property type="protein sequence ID" value="KAK3514519.1"/>
    <property type="molecule type" value="Genomic_DNA"/>
</dbReference>
<feature type="compositionally biased region" description="Acidic residues" evidence="9">
    <location>
        <begin position="14"/>
        <end position="24"/>
    </location>
</feature>
<accession>A0AAE0Q6L3</accession>
<evidence type="ECO:0000256" key="4">
    <source>
        <dbReference type="ARBA" id="ARBA00023054"/>
    </source>
</evidence>
<dbReference type="SUPFAM" id="SSF46689">
    <property type="entry name" value="Homeodomain-like"/>
    <property type="match status" value="3"/>
</dbReference>
<feature type="domain" description="HTH myb-type" evidence="13">
    <location>
        <begin position="852"/>
        <end position="903"/>
    </location>
</feature>
<dbReference type="Proteomes" id="UP001274896">
    <property type="component" value="Unassembled WGS sequence"/>
</dbReference>
<dbReference type="InterPro" id="IPR051575">
    <property type="entry name" value="Myb-like_DNA-bd"/>
</dbReference>
<gene>
    <name evidence="14" type="ORF">QTP70_021497</name>
</gene>
<feature type="region of interest" description="Disordered" evidence="9">
    <location>
        <begin position="908"/>
        <end position="965"/>
    </location>
</feature>
<dbReference type="InterPro" id="IPR011029">
    <property type="entry name" value="DEATH-like_dom_sf"/>
</dbReference>
<feature type="region of interest" description="Disordered" evidence="9">
    <location>
        <begin position="1461"/>
        <end position="1500"/>
    </location>
</feature>
<comment type="caution">
    <text evidence="14">The sequence shown here is derived from an EMBL/GenBank/DDBJ whole genome shotgun (WGS) entry which is preliminary data.</text>
</comment>
<feature type="region of interest" description="Disordered" evidence="9">
    <location>
        <begin position="1912"/>
        <end position="1931"/>
    </location>
</feature>
<dbReference type="PROSITE" id="PS50090">
    <property type="entry name" value="MYB_LIKE"/>
    <property type="match status" value="4"/>
</dbReference>
<feature type="region of interest" description="Disordered" evidence="9">
    <location>
        <begin position="1080"/>
        <end position="1112"/>
    </location>
</feature>
<feature type="compositionally biased region" description="Polar residues" evidence="9">
    <location>
        <begin position="1394"/>
        <end position="1407"/>
    </location>
</feature>
<dbReference type="GO" id="GO:0000978">
    <property type="term" value="F:RNA polymerase II cis-regulatory region sequence-specific DNA binding"/>
    <property type="evidence" value="ECO:0007669"/>
    <property type="project" value="TreeGrafter"/>
</dbReference>
<dbReference type="PANTHER" id="PTHR46621">
    <property type="entry name" value="SNRNA-ACTIVATING PROTEIN COMPLEX SUBUNIT 4"/>
    <property type="match status" value="1"/>
</dbReference>
<feature type="domain" description="Myb-like" evidence="10">
    <location>
        <begin position="688"/>
        <end position="740"/>
    </location>
</feature>
<feature type="domain" description="Myb-like" evidence="10">
    <location>
        <begin position="741"/>
        <end position="795"/>
    </location>
</feature>
<dbReference type="InterPro" id="IPR009057">
    <property type="entry name" value="Homeodomain-like_sf"/>
</dbReference>
<feature type="domain" description="HTH myb-type" evidence="13">
    <location>
        <begin position="688"/>
        <end position="744"/>
    </location>
</feature>
<evidence type="ECO:0000259" key="13">
    <source>
        <dbReference type="PROSITE" id="PS51294"/>
    </source>
</evidence>
<feature type="region of interest" description="Disordered" evidence="9">
    <location>
        <begin position="2419"/>
        <end position="2440"/>
    </location>
</feature>
<evidence type="ECO:0000313" key="14">
    <source>
        <dbReference type="EMBL" id="KAK3514519.1"/>
    </source>
</evidence>
<evidence type="ECO:0000256" key="9">
    <source>
        <dbReference type="SAM" id="MobiDB-lite"/>
    </source>
</evidence>
<feature type="compositionally biased region" description="Polar residues" evidence="9">
    <location>
        <begin position="1461"/>
        <end position="1471"/>
    </location>
</feature>
<evidence type="ECO:0000256" key="3">
    <source>
        <dbReference type="ARBA" id="ARBA00023015"/>
    </source>
</evidence>
<evidence type="ECO:0000259" key="12">
    <source>
        <dbReference type="PROSITE" id="PS51293"/>
    </source>
</evidence>
<dbReference type="PROSITE" id="PS51293">
    <property type="entry name" value="SANT"/>
    <property type="match status" value="1"/>
</dbReference>
<evidence type="ECO:0000259" key="11">
    <source>
        <dbReference type="PROSITE" id="PS50209"/>
    </source>
</evidence>
<feature type="region of interest" description="Disordered" evidence="9">
    <location>
        <begin position="1"/>
        <end position="25"/>
    </location>
</feature>
<evidence type="ECO:0000256" key="1">
    <source>
        <dbReference type="ARBA" id="ARBA00022553"/>
    </source>
</evidence>
<keyword evidence="7" id="KW-0539">Nucleus</keyword>
<dbReference type="InterPro" id="IPR017884">
    <property type="entry name" value="SANT_dom"/>
</dbReference>
<dbReference type="GO" id="GO:0001006">
    <property type="term" value="F:RNA polymerase III type 3 promoter sequence-specific DNA binding"/>
    <property type="evidence" value="ECO:0007669"/>
    <property type="project" value="TreeGrafter"/>
</dbReference>
<dbReference type="GO" id="GO:0019185">
    <property type="term" value="C:snRNA-activating protein complex"/>
    <property type="evidence" value="ECO:0007669"/>
    <property type="project" value="TreeGrafter"/>
</dbReference>
<feature type="compositionally biased region" description="Basic and acidic residues" evidence="9">
    <location>
        <begin position="1354"/>
        <end position="1368"/>
    </location>
</feature>
<feature type="coiled-coil region" evidence="8">
    <location>
        <begin position="2263"/>
        <end position="2304"/>
    </location>
</feature>
<organism evidence="14 15">
    <name type="scientific">Hemibagrus guttatus</name>
    <dbReference type="NCBI Taxonomy" id="175788"/>
    <lineage>
        <taxon>Eukaryota</taxon>
        <taxon>Metazoa</taxon>
        <taxon>Chordata</taxon>
        <taxon>Craniata</taxon>
        <taxon>Vertebrata</taxon>
        <taxon>Euteleostomi</taxon>
        <taxon>Actinopterygii</taxon>
        <taxon>Neopterygii</taxon>
        <taxon>Teleostei</taxon>
        <taxon>Ostariophysi</taxon>
        <taxon>Siluriformes</taxon>
        <taxon>Bagridae</taxon>
        <taxon>Hemibagrus</taxon>
    </lineage>
</organism>
<evidence type="ECO:0000256" key="2">
    <source>
        <dbReference type="ARBA" id="ARBA00022737"/>
    </source>
</evidence>
<dbReference type="PROSITE" id="PS50209">
    <property type="entry name" value="CARD"/>
    <property type="match status" value="1"/>
</dbReference>
<reference evidence="14" key="1">
    <citation type="submission" date="2023-06" db="EMBL/GenBank/DDBJ databases">
        <title>Male Hemibagrus guttatus genome.</title>
        <authorList>
            <person name="Bian C."/>
        </authorList>
    </citation>
    <scope>NUCLEOTIDE SEQUENCE</scope>
    <source>
        <strain evidence="14">Male_cb2023</strain>
        <tissue evidence="14">Muscle</tissue>
    </source>
</reference>
<dbReference type="PANTHER" id="PTHR46621:SF1">
    <property type="entry name" value="SNRNA-ACTIVATING PROTEIN COMPLEX SUBUNIT 4"/>
    <property type="match status" value="1"/>
</dbReference>
<evidence type="ECO:0000256" key="6">
    <source>
        <dbReference type="ARBA" id="ARBA00023163"/>
    </source>
</evidence>
<feature type="domain" description="Myb-like" evidence="10">
    <location>
        <begin position="796"/>
        <end position="847"/>
    </location>
</feature>
<feature type="region of interest" description="Disordered" evidence="9">
    <location>
        <begin position="1344"/>
        <end position="1407"/>
    </location>
</feature>
<feature type="compositionally biased region" description="Low complexity" evidence="9">
    <location>
        <begin position="1592"/>
        <end position="1611"/>
    </location>
</feature>
<feature type="compositionally biased region" description="Polar residues" evidence="9">
    <location>
        <begin position="1344"/>
        <end position="1353"/>
    </location>
</feature>
<dbReference type="SUPFAM" id="SSF47986">
    <property type="entry name" value="DEATH domain"/>
    <property type="match status" value="1"/>
</dbReference>
<feature type="coiled-coil region" evidence="8">
    <location>
        <begin position="620"/>
        <end position="650"/>
    </location>
</feature>
<feature type="compositionally biased region" description="Basic and acidic residues" evidence="9">
    <location>
        <begin position="2420"/>
        <end position="2431"/>
    </location>
</feature>
<keyword evidence="6" id="KW-0804">Transcription</keyword>
<feature type="domain" description="Myb-like" evidence="10">
    <location>
        <begin position="848"/>
        <end position="899"/>
    </location>
</feature>
<dbReference type="GO" id="GO:0042796">
    <property type="term" value="P:snRNA transcription by RNA polymerase III"/>
    <property type="evidence" value="ECO:0007669"/>
    <property type="project" value="TreeGrafter"/>
</dbReference>
<dbReference type="Pfam" id="PF00249">
    <property type="entry name" value="Myb_DNA-binding"/>
    <property type="match status" value="2"/>
</dbReference>
<keyword evidence="5" id="KW-0238">DNA-binding</keyword>
<feature type="compositionally biased region" description="Polar residues" evidence="9">
    <location>
        <begin position="1561"/>
        <end position="1591"/>
    </location>
</feature>
<keyword evidence="4 8" id="KW-0175">Coiled coil</keyword>
<feature type="region of interest" description="Disordered" evidence="9">
    <location>
        <begin position="411"/>
        <end position="435"/>
    </location>
</feature>
<dbReference type="InterPro" id="IPR001005">
    <property type="entry name" value="SANT/Myb"/>
</dbReference>
<feature type="region of interest" description="Disordered" evidence="9">
    <location>
        <begin position="2236"/>
        <end position="2258"/>
    </location>
</feature>
<feature type="domain" description="CARD" evidence="11">
    <location>
        <begin position="1968"/>
        <end position="2060"/>
    </location>
</feature>
<feature type="coiled-coil region" evidence="8">
    <location>
        <begin position="2116"/>
        <end position="2192"/>
    </location>
</feature>
<evidence type="ECO:0000313" key="15">
    <source>
        <dbReference type="Proteomes" id="UP001274896"/>
    </source>
</evidence>
<feature type="coiled-coil region" evidence="8">
    <location>
        <begin position="2354"/>
        <end position="2381"/>
    </location>
</feature>
<dbReference type="GO" id="GO:0042795">
    <property type="term" value="P:snRNA transcription by RNA polymerase II"/>
    <property type="evidence" value="ECO:0007669"/>
    <property type="project" value="TreeGrafter"/>
</dbReference>
<dbReference type="FunFam" id="1.10.533.10:FF:000003">
    <property type="entry name" value="Caspase recruitment domain family, member 11"/>
    <property type="match status" value="1"/>
</dbReference>
<feature type="domain" description="SANT" evidence="12">
    <location>
        <begin position="799"/>
        <end position="844"/>
    </location>
</feature>
<dbReference type="Gene3D" id="1.10.10.60">
    <property type="entry name" value="Homeodomain-like"/>
    <property type="match status" value="4"/>
</dbReference>
<feature type="compositionally biased region" description="Polar residues" evidence="9">
    <location>
        <begin position="1613"/>
        <end position="1631"/>
    </location>
</feature>
<feature type="compositionally biased region" description="Basic residues" evidence="9">
    <location>
        <begin position="1"/>
        <end position="10"/>
    </location>
</feature>
<dbReference type="Pfam" id="PF13921">
    <property type="entry name" value="Myb_DNA-bind_6"/>
    <property type="match status" value="1"/>
</dbReference>
<name>A0AAE0Q6L3_9TELE</name>
<feature type="compositionally biased region" description="Basic and acidic residues" evidence="9">
    <location>
        <begin position="916"/>
        <end position="942"/>
    </location>
</feature>
<evidence type="ECO:0000259" key="10">
    <source>
        <dbReference type="PROSITE" id="PS50090"/>
    </source>
</evidence>
<dbReference type="PROSITE" id="PS51294">
    <property type="entry name" value="HTH_MYB"/>
    <property type="match status" value="3"/>
</dbReference>
<proteinExistence type="predicted"/>
<feature type="compositionally biased region" description="Polar residues" evidence="9">
    <location>
        <begin position="1081"/>
        <end position="1093"/>
    </location>
</feature>
<evidence type="ECO:0000256" key="7">
    <source>
        <dbReference type="ARBA" id="ARBA00023242"/>
    </source>
</evidence>
<dbReference type="GO" id="GO:0042981">
    <property type="term" value="P:regulation of apoptotic process"/>
    <property type="evidence" value="ECO:0007669"/>
    <property type="project" value="InterPro"/>
</dbReference>
<keyword evidence="15" id="KW-1185">Reference proteome</keyword>
<feature type="region of interest" description="Disordered" evidence="9">
    <location>
        <begin position="1536"/>
        <end position="1631"/>
    </location>
</feature>
<dbReference type="Pfam" id="PF00619">
    <property type="entry name" value="CARD"/>
    <property type="match status" value="1"/>
</dbReference>
<feature type="compositionally biased region" description="Basic and acidic residues" evidence="9">
    <location>
        <begin position="1914"/>
        <end position="1930"/>
    </location>
</feature>
<evidence type="ECO:0000256" key="8">
    <source>
        <dbReference type="SAM" id="Coils"/>
    </source>
</evidence>
<feature type="domain" description="HTH myb-type" evidence="13">
    <location>
        <begin position="796"/>
        <end position="851"/>
    </location>
</feature>
<dbReference type="SMART" id="SM00717">
    <property type="entry name" value="SANT"/>
    <property type="match status" value="5"/>
</dbReference>
<keyword evidence="1" id="KW-0597">Phosphoprotein</keyword>
<keyword evidence="3" id="KW-0805">Transcription regulation</keyword>
<keyword evidence="2" id="KW-0677">Repeat</keyword>
<dbReference type="InterPro" id="IPR001315">
    <property type="entry name" value="CARD"/>
</dbReference>
<dbReference type="Gene3D" id="1.10.533.10">
    <property type="entry name" value="Death Domain, Fas"/>
    <property type="match status" value="1"/>
</dbReference>
<protein>
    <recommendedName>
        <fullName evidence="16">snRNA-activating protein complex subunit 4</fullName>
    </recommendedName>
</protein>
<feature type="coiled-coil region" evidence="8">
    <location>
        <begin position="182"/>
        <end position="276"/>
    </location>
</feature>
<feature type="coiled-coil region" evidence="8">
    <location>
        <begin position="493"/>
        <end position="524"/>
    </location>
</feature>
<sequence>MSKHKTAKKKLIIEDDEPKEDGEELNPFSFKEFIRSKNQHPSIVDPFEKTFDGACSVEDEYKYVSGFKHSHKGHFFTDPSILEQSFDFKPEDEWTESYQPSGINQAHDLGLSDALEGNAYLDHSLLSCEDETVKEWELREDFSPQRDFHRRSTGSYEGDAETSVVDLTFQSKNSTENGIRYQEKLREENSQLRKHIRELLKKSEADSTNIRQLTDELHSRNLKEEREAKALESMVQSVEENLQLMTKRAIKAESSLSKLKQEVQLLQSQLDVYRCENERLRAGETAALTSMRQNAQVASKYLIKAAQDAETSIKSQISDLIHEVLVQVSFQSKQETQLSPDLEILAFRRPRYGFRLVSLTLNAGTYKHGKENKMAFSEDLLEQRNKLQHEILALESTLGNGRNIADLLSSDSDCAEESEDSGNAGEDAHEDLEAERQQIQREIEELERTLGADAALVDALTDSEHGSLMDSNGEESDEDLDLPQDMETCLQMNLVYQEVLKEKLAELERLLKENCEQQKELEEQLSGPSYNYPGLPHLRLFLGSFMKPYFKDKLTGLGPPANEESKERLANGNNPCDERKIRRWEPWQKTLLIKSVVTDTMKRMLQPKLSKMEYLTSKMSKAEDADKKELENQIALLEKEMTEIRSMKEDQLYGARHDDHDWDKIANVDFEGFRQPDDLMRFWQNFLHPSINKSTWSQDEIAKLAEVAEQHMYCHWDKIAESLGTNRTAFLCFQTYQRYISKRLRRREWSKEEDEVLRELVDKMRIGNFIPYTQISYFMEGRDSSQLIYRWTCVLDPSIKKGPWTKEEDQLLVKAVKKYGCKDWWKIKLEVPGRTDGSCRDRYLDSLQDDIKKGAWSDDEVELLKKLVDKYGVGRWAKIASEMPNRVDSQCLNKWKWMVYKATGEGLKRSRRRRPAKSEPQMKRRRVRQTDIEKEEDFKSESDNSEDEKEEVPYMNSDGEQPVENENIYSDDECRLEYIQPDMKEWIPAHKNKLANSSGKLKTTLVKLPTAAEESGGDRVWNTVLDRLGNPVKSYVGVMPPALQKSNLSSGHAMIMVTEYNVKRLLICMSESVIKARSRNKTSLSTCTNQNNAKNDEEEDKSEMGSEEKKRRRCKAIANTQLSYNLMLAITPWVGNVIMPVPCSKKRMCEADIRKRTADVPLEKSPMFLLFLQVLKVDAEGCKEIIKARKDKWSLMPGPGSRSYSARKSGSYSHVRTVADIFAERKKKQFNPLQFPELLDHQILPQPAKVAIPRLRRQERKRKQPMKSASQNAIQSASQNLNATLIFPQTFVVTQPNTDNKHGTSDNALQGILPLLTLGPKDASTIPQPAQPVAVPVEFERVTQPASCPTTSVSKKDPPTKTAEEARSSKRKPKPTMKAQALFEDRKSKLSKKQAANKQPNSSVTHTVSVLPQTTAWILTPAGLLPVAGIQIQAPGNENQAKPKNVQMIFPQPVIVSQSSCVAPTKDTSNPRPDLPGNNIKSLPARSNLGRNCAPSSVSDNHIVSSLPCSSNSPTVISASDKNIPQALPDTRVSTSITGSAAQDPPSKSACNKKKPVTPRNPISTLVAGSSSNVGTSQNITASCSSDATNKVPSNSSVSAVTSTSSKAPAPLLNSSGHGTSPGPQSQRMQHPVSQVLFQQPVLLKQNGSLALINTAGPCIPNEPVTGTANVTSVPTNSEAPNINKSLPSSSIEGGAISSAFCLIPTSALPPVLNGASLVIPQSNFVNNPVRVNVGLPTDQVSVNPISPMITQIGLQTVAQQVPPQATKQSVPCTATTSNPRPKQLTFDPSLMFFEQPAQVKHWLRGKGGITLPGLEENMPYLPPFVSSINTLTTLLKGRDSLLKSAAQLLPEEQRDNSEEEAKIAAVRKMVSERFKDNKAYLLLKARFLSCFTLPALLATINPCRELEDALPQEDNKARPKQSGDDDQLKPLEPLLNMKESELTATQKHSQTTTQAMADGPSAVEFEEDEECWMLLEDHRMLLIKTIEPSRIIPYLRQCRVLNSEDEEQIYNDPSLVIRRRKVGVLLDILQRTGYKGYVAFLESLELDYPQLYQKITGKEPSRVFSILVDTAGESGLTQFLMNEVTRLQKALQDERKARLAASARVAEHADTVRRLQTRECELRKQQERIQRMREERDQMWDKARHLKDENYKLMSDMNRLSEEKNCALMCNRDLQLEIERLKHSLMNAESDSKIQRKRTITLKNAMEQRPSQETVLELQKENDLLRAQVQEIQSSSQVQIPTNNEKPSIESEEEFKKQSRAHQELVSELYKLRRELHDAEELKDKYLEKKDELELKCEILKKDSKMYCNRLEDILKQLDEVIKERDKALFSTNKAISSREEYHQENCKNLQDKDRYRKQLRELGERYDELQVQLFRTQGEILALQAKLRRQKHFHRTLGSTEGNTFWGTAELKSQTSEEDFKERYEKGVSDDSQSPTSGEYNVCISIKDPCTSDAKERMSTEEELSSSHPPRPRCNFYYRRKRALRTKATVKDCAKECTQCVLDNSSGTDNTDTDGI</sequence>
<dbReference type="CDD" id="cd00167">
    <property type="entry name" value="SANT"/>
    <property type="match status" value="3"/>
</dbReference>
<dbReference type="FunFam" id="1.10.10.60:FF:000321">
    <property type="entry name" value="Small nuclear RNA-activating complex, polypeptide 4"/>
    <property type="match status" value="1"/>
</dbReference>
<evidence type="ECO:0008006" key="16">
    <source>
        <dbReference type="Google" id="ProtNLM"/>
    </source>
</evidence>
<dbReference type="InterPro" id="IPR017930">
    <property type="entry name" value="Myb_dom"/>
</dbReference>